<evidence type="ECO:0000313" key="2">
    <source>
        <dbReference type="EMBL" id="KAG7162355.1"/>
    </source>
</evidence>
<keyword evidence="3" id="KW-1185">Reference proteome</keyword>
<proteinExistence type="predicted"/>
<accession>A0A8J5JV37</accession>
<gene>
    <name evidence="2" type="primary">Psma2-L8</name>
    <name evidence="2" type="ORF">Hamer_G007872</name>
</gene>
<keyword evidence="1" id="KW-0732">Signal</keyword>
<evidence type="ECO:0000256" key="1">
    <source>
        <dbReference type="SAM" id="SignalP"/>
    </source>
</evidence>
<feature type="chain" id="PRO_5035146412" evidence="1">
    <location>
        <begin position="19"/>
        <end position="129"/>
    </location>
</feature>
<dbReference type="AlphaFoldDB" id="A0A8J5JV37"/>
<reference evidence="2" key="1">
    <citation type="journal article" date="2021" name="Sci. Adv.">
        <title>The American lobster genome reveals insights on longevity, neural, and immune adaptations.</title>
        <authorList>
            <person name="Polinski J.M."/>
            <person name="Zimin A.V."/>
            <person name="Clark K.F."/>
            <person name="Kohn A.B."/>
            <person name="Sadowski N."/>
            <person name="Timp W."/>
            <person name="Ptitsyn A."/>
            <person name="Khanna P."/>
            <person name="Romanova D.Y."/>
            <person name="Williams P."/>
            <person name="Greenwood S.J."/>
            <person name="Moroz L.L."/>
            <person name="Walt D.R."/>
            <person name="Bodnar A.G."/>
        </authorList>
    </citation>
    <scope>NUCLEOTIDE SEQUENCE</scope>
    <source>
        <strain evidence="2">GMGI-L3</strain>
    </source>
</reference>
<feature type="signal peptide" evidence="1">
    <location>
        <begin position="1"/>
        <end position="18"/>
    </location>
</feature>
<keyword evidence="2" id="KW-0647">Proteasome</keyword>
<comment type="caution">
    <text evidence="2">The sequence shown here is derived from an EMBL/GenBank/DDBJ whole genome shotgun (WGS) entry which is preliminary data.</text>
</comment>
<evidence type="ECO:0000313" key="3">
    <source>
        <dbReference type="Proteomes" id="UP000747542"/>
    </source>
</evidence>
<dbReference type="EMBL" id="JAHLQT010027705">
    <property type="protein sequence ID" value="KAG7162355.1"/>
    <property type="molecule type" value="Genomic_DNA"/>
</dbReference>
<organism evidence="2 3">
    <name type="scientific">Homarus americanus</name>
    <name type="common">American lobster</name>
    <dbReference type="NCBI Taxonomy" id="6706"/>
    <lineage>
        <taxon>Eukaryota</taxon>
        <taxon>Metazoa</taxon>
        <taxon>Ecdysozoa</taxon>
        <taxon>Arthropoda</taxon>
        <taxon>Crustacea</taxon>
        <taxon>Multicrustacea</taxon>
        <taxon>Malacostraca</taxon>
        <taxon>Eumalacostraca</taxon>
        <taxon>Eucarida</taxon>
        <taxon>Decapoda</taxon>
        <taxon>Pleocyemata</taxon>
        <taxon>Astacidea</taxon>
        <taxon>Nephropoidea</taxon>
        <taxon>Nephropidae</taxon>
        <taxon>Homarus</taxon>
    </lineage>
</organism>
<name>A0A8J5JV37_HOMAM</name>
<sequence length="129" mass="13886">VVMLLGCHIMVVVVVVSAVPKAVQEVSGSMEQVGVDVGVMMSQVLEHHLTGCHLVLVTTTLHLYVSTSVIRHMGVRVEAGVAVEAGWMLSQDQLTQDHLLQGLWGDIRTTCRALILDLTANNSADSVMK</sequence>
<dbReference type="GO" id="GO:0000502">
    <property type="term" value="C:proteasome complex"/>
    <property type="evidence" value="ECO:0007669"/>
    <property type="project" value="UniProtKB-KW"/>
</dbReference>
<feature type="non-terminal residue" evidence="2">
    <location>
        <position position="129"/>
    </location>
</feature>
<protein>
    <submittedName>
        <fullName evidence="2">Putative Proteasome subunit alpha type-2-like 8</fullName>
    </submittedName>
</protein>
<dbReference type="Proteomes" id="UP000747542">
    <property type="component" value="Unassembled WGS sequence"/>
</dbReference>